<protein>
    <recommendedName>
        <fullName evidence="2">CCHC-type domain-containing protein</fullName>
    </recommendedName>
</protein>
<dbReference type="PANTHER" id="PTHR37984">
    <property type="entry name" value="PROTEIN CBG26694"/>
    <property type="match status" value="1"/>
</dbReference>
<sequence>MEKWEIQPFKYKSLPRNVVRSEWIKYKRNFDYIVAASGESDKTRMKNLYLARAGPDVQEVFASIPGADVPEDKENGVDPYAVTMQKLDAYFSPKQHETFERNVFWTLKPSPEETLEKFMLRFQDQASKCNFGSSAMESRAISVIDKVILFAPSDLKEQLLQKDSLDIDEVVKIVGSYESVKHQAQQMNQSSSGFTESDINAAGRSTINKIRNIPFKDCMRCGKRDHIANDPKCPARGKECIKCKRIGHFAARCRTPAGKRRYAEEPRPGPSKGFKRQRVHEIETEDERKDRSFIFSINDGGEFLWLKLGGVTLQLLIDSGCKKNIINEKAWEYMKNNGA</sequence>
<reference evidence="3" key="2">
    <citation type="submission" date="2025-05" db="UniProtKB">
        <authorList>
            <consortium name="EnsemblMetazoa"/>
        </authorList>
    </citation>
    <scope>IDENTIFICATION</scope>
    <source>
        <strain evidence="3">Foshan</strain>
    </source>
</reference>
<dbReference type="InterPro" id="IPR036875">
    <property type="entry name" value="Znf_CCHC_sf"/>
</dbReference>
<dbReference type="SUPFAM" id="SSF57756">
    <property type="entry name" value="Retrovirus zinc finger-like domains"/>
    <property type="match status" value="1"/>
</dbReference>
<dbReference type="SMART" id="SM00343">
    <property type="entry name" value="ZnF_C2HC"/>
    <property type="match status" value="2"/>
</dbReference>
<proteinExistence type="predicted"/>
<dbReference type="PANTHER" id="PTHR37984:SF9">
    <property type="entry name" value="INTEGRASE CATALYTIC DOMAIN-CONTAINING PROTEIN"/>
    <property type="match status" value="1"/>
</dbReference>
<accession>A0ABM1Z4N6</accession>
<evidence type="ECO:0000259" key="2">
    <source>
        <dbReference type="SMART" id="SM00343"/>
    </source>
</evidence>
<dbReference type="GeneID" id="109426542"/>
<name>A0ABM1Z4N6_AEDAL</name>
<evidence type="ECO:0000313" key="3">
    <source>
        <dbReference type="EnsemblMetazoa" id="AALFPA23_015037.P21797"/>
    </source>
</evidence>
<evidence type="ECO:0000256" key="1">
    <source>
        <dbReference type="SAM" id="MobiDB-lite"/>
    </source>
</evidence>
<feature type="domain" description="CCHC-type" evidence="2">
    <location>
        <begin position="217"/>
        <end position="235"/>
    </location>
</feature>
<feature type="region of interest" description="Disordered" evidence="1">
    <location>
        <begin position="260"/>
        <end position="283"/>
    </location>
</feature>
<dbReference type="Gene3D" id="4.10.60.10">
    <property type="entry name" value="Zinc finger, CCHC-type"/>
    <property type="match status" value="1"/>
</dbReference>
<dbReference type="RefSeq" id="XP_019557631.3">
    <property type="nucleotide sequence ID" value="XM_019702086.3"/>
</dbReference>
<keyword evidence="4" id="KW-1185">Reference proteome</keyword>
<feature type="domain" description="CCHC-type" evidence="2">
    <location>
        <begin position="239"/>
        <end position="255"/>
    </location>
</feature>
<dbReference type="Proteomes" id="UP000069940">
    <property type="component" value="Unassembled WGS sequence"/>
</dbReference>
<dbReference type="InterPro" id="IPR001878">
    <property type="entry name" value="Znf_CCHC"/>
</dbReference>
<reference evidence="4" key="1">
    <citation type="journal article" date="2015" name="Proc. Natl. Acad. Sci. U.S.A.">
        <title>Genome sequence of the Asian Tiger mosquito, Aedes albopictus, reveals insights into its biology, genetics, and evolution.</title>
        <authorList>
            <person name="Chen X.G."/>
            <person name="Jiang X."/>
            <person name="Gu J."/>
            <person name="Xu M."/>
            <person name="Wu Y."/>
            <person name="Deng Y."/>
            <person name="Zhang C."/>
            <person name="Bonizzoni M."/>
            <person name="Dermauw W."/>
            <person name="Vontas J."/>
            <person name="Armbruster P."/>
            <person name="Huang X."/>
            <person name="Yang Y."/>
            <person name="Zhang H."/>
            <person name="He W."/>
            <person name="Peng H."/>
            <person name="Liu Y."/>
            <person name="Wu K."/>
            <person name="Chen J."/>
            <person name="Lirakis M."/>
            <person name="Topalis P."/>
            <person name="Van Leeuwen T."/>
            <person name="Hall A.B."/>
            <person name="Jiang X."/>
            <person name="Thorpe C."/>
            <person name="Mueller R.L."/>
            <person name="Sun C."/>
            <person name="Waterhouse R.M."/>
            <person name="Yan G."/>
            <person name="Tu Z.J."/>
            <person name="Fang X."/>
            <person name="James A.A."/>
        </authorList>
    </citation>
    <scope>NUCLEOTIDE SEQUENCE [LARGE SCALE GENOMIC DNA]</scope>
    <source>
        <strain evidence="4">Foshan</strain>
    </source>
</reference>
<organism evidence="3 4">
    <name type="scientific">Aedes albopictus</name>
    <name type="common">Asian tiger mosquito</name>
    <name type="synonym">Stegomyia albopicta</name>
    <dbReference type="NCBI Taxonomy" id="7160"/>
    <lineage>
        <taxon>Eukaryota</taxon>
        <taxon>Metazoa</taxon>
        <taxon>Ecdysozoa</taxon>
        <taxon>Arthropoda</taxon>
        <taxon>Hexapoda</taxon>
        <taxon>Insecta</taxon>
        <taxon>Pterygota</taxon>
        <taxon>Neoptera</taxon>
        <taxon>Endopterygota</taxon>
        <taxon>Diptera</taxon>
        <taxon>Nematocera</taxon>
        <taxon>Culicoidea</taxon>
        <taxon>Culicidae</taxon>
        <taxon>Culicinae</taxon>
        <taxon>Aedini</taxon>
        <taxon>Aedes</taxon>
        <taxon>Stegomyia</taxon>
    </lineage>
</organism>
<dbReference type="EnsemblMetazoa" id="AALFPA23_015037.R21797">
    <property type="protein sequence ID" value="AALFPA23_015037.P21797"/>
    <property type="gene ID" value="AALFPA23_015037"/>
</dbReference>
<dbReference type="InterPro" id="IPR050951">
    <property type="entry name" value="Retrovirus_Pol_polyprotein"/>
</dbReference>
<evidence type="ECO:0000313" key="4">
    <source>
        <dbReference type="Proteomes" id="UP000069940"/>
    </source>
</evidence>